<keyword evidence="7" id="KW-1185">Reference proteome</keyword>
<protein>
    <submittedName>
        <fullName evidence="6">MFS family permease</fullName>
    </submittedName>
</protein>
<feature type="transmembrane region" description="Helical" evidence="4">
    <location>
        <begin position="77"/>
        <end position="94"/>
    </location>
</feature>
<proteinExistence type="predicted"/>
<dbReference type="GO" id="GO:0022857">
    <property type="term" value="F:transmembrane transporter activity"/>
    <property type="evidence" value="ECO:0007669"/>
    <property type="project" value="InterPro"/>
</dbReference>
<feature type="transmembrane region" description="Helical" evidence="4">
    <location>
        <begin position="215"/>
        <end position="242"/>
    </location>
</feature>
<dbReference type="Proteomes" id="UP000577362">
    <property type="component" value="Unassembled WGS sequence"/>
</dbReference>
<feature type="transmembrane region" description="Helical" evidence="4">
    <location>
        <begin position="254"/>
        <end position="272"/>
    </location>
</feature>
<dbReference type="InterPro" id="IPR020846">
    <property type="entry name" value="MFS_dom"/>
</dbReference>
<dbReference type="PANTHER" id="PTHR23534">
    <property type="entry name" value="MFS PERMEASE"/>
    <property type="match status" value="1"/>
</dbReference>
<dbReference type="PROSITE" id="PS50850">
    <property type="entry name" value="MFS"/>
    <property type="match status" value="1"/>
</dbReference>
<feature type="domain" description="Major facilitator superfamily (MFS) profile" evidence="5">
    <location>
        <begin position="214"/>
        <end position="400"/>
    </location>
</feature>
<dbReference type="AlphaFoldDB" id="A0A840BWR8"/>
<evidence type="ECO:0000256" key="4">
    <source>
        <dbReference type="SAM" id="Phobius"/>
    </source>
</evidence>
<evidence type="ECO:0000256" key="3">
    <source>
        <dbReference type="ARBA" id="ARBA00023136"/>
    </source>
</evidence>
<dbReference type="SUPFAM" id="SSF103473">
    <property type="entry name" value="MFS general substrate transporter"/>
    <property type="match status" value="1"/>
</dbReference>
<dbReference type="Gene3D" id="1.20.1250.20">
    <property type="entry name" value="MFS general substrate transporter like domains"/>
    <property type="match status" value="1"/>
</dbReference>
<dbReference type="InterPro" id="IPR036259">
    <property type="entry name" value="MFS_trans_sf"/>
</dbReference>
<keyword evidence="3 4" id="KW-0472">Membrane</keyword>
<keyword evidence="1 4" id="KW-0812">Transmembrane</keyword>
<feature type="transmembrane region" description="Helical" evidence="4">
    <location>
        <begin position="338"/>
        <end position="356"/>
    </location>
</feature>
<evidence type="ECO:0000313" key="6">
    <source>
        <dbReference type="EMBL" id="MBB4015908.1"/>
    </source>
</evidence>
<feature type="transmembrane region" description="Helical" evidence="4">
    <location>
        <begin position="169"/>
        <end position="190"/>
    </location>
</feature>
<feature type="transmembrane region" description="Helical" evidence="4">
    <location>
        <begin position="138"/>
        <end position="157"/>
    </location>
</feature>
<keyword evidence="2 4" id="KW-1133">Transmembrane helix</keyword>
<sequence length="400" mass="41526">MVEIDDRLARRNAIILAGAQAFGAASPPIVVSLGGIIGVWLAPDKALATLPVSLFNLGVAAGTIPAAMLMRHLGRRSGYVVGAVLGALAGLVAAGGIYVGAFLIFCLGTFLAGNYSSFVQSYRFAATDGASFAFRPRAISFVMVGGLMAAVIGPQVAIHTRDLFPEAPFVGSFLGQGALALIALPILFMLRPVPMPAAAHGGGRPLWQIVRAPRFIVAVSAGTVTYALMSFVMTAAPVAMVGCGHTVGEATLGIQWHVLAMFGPSFVTGRLINRIGHSATTALGLLLIAAAAGVALSGLAVAHFWLALVLLGVGWNLGFIGATAMVTECYRPEERAKVQAANDFLMFGTVAVASFSSGKLLDVAGWETVNWIVFPLVTLVLVMIGAQELVTRLRARQVSA</sequence>
<dbReference type="PANTHER" id="PTHR23534:SF1">
    <property type="entry name" value="MAJOR FACILITATOR SUPERFAMILY PROTEIN"/>
    <property type="match status" value="1"/>
</dbReference>
<reference evidence="6 7" key="1">
    <citation type="submission" date="2020-08" db="EMBL/GenBank/DDBJ databases">
        <title>Genomic Encyclopedia of Type Strains, Phase IV (KMG-IV): sequencing the most valuable type-strain genomes for metagenomic binning, comparative biology and taxonomic classification.</title>
        <authorList>
            <person name="Goeker M."/>
        </authorList>
    </citation>
    <scope>NUCLEOTIDE SEQUENCE [LARGE SCALE GENOMIC DNA]</scope>
    <source>
        <strain evidence="6 7">DSM 103737</strain>
    </source>
</reference>
<name>A0A840BWR8_9HYPH</name>
<feature type="transmembrane region" description="Helical" evidence="4">
    <location>
        <begin position="48"/>
        <end position="70"/>
    </location>
</feature>
<dbReference type="EMBL" id="JACIEN010000001">
    <property type="protein sequence ID" value="MBB4015908.1"/>
    <property type="molecule type" value="Genomic_DNA"/>
</dbReference>
<evidence type="ECO:0000256" key="1">
    <source>
        <dbReference type="ARBA" id="ARBA00022692"/>
    </source>
</evidence>
<evidence type="ECO:0000313" key="7">
    <source>
        <dbReference type="Proteomes" id="UP000577362"/>
    </source>
</evidence>
<evidence type="ECO:0000256" key="2">
    <source>
        <dbReference type="ARBA" id="ARBA00022989"/>
    </source>
</evidence>
<organism evidence="6 7">
    <name type="scientific">Chelatococcus caeni</name>
    <dbReference type="NCBI Taxonomy" id="1348468"/>
    <lineage>
        <taxon>Bacteria</taxon>
        <taxon>Pseudomonadati</taxon>
        <taxon>Pseudomonadota</taxon>
        <taxon>Alphaproteobacteria</taxon>
        <taxon>Hyphomicrobiales</taxon>
        <taxon>Chelatococcaceae</taxon>
        <taxon>Chelatococcus</taxon>
    </lineage>
</organism>
<gene>
    <name evidence="6" type="ORF">GGR16_000914</name>
</gene>
<feature type="transmembrane region" description="Helical" evidence="4">
    <location>
        <begin position="368"/>
        <end position="386"/>
    </location>
</feature>
<dbReference type="RefSeq" id="WP_183315819.1">
    <property type="nucleotide sequence ID" value="NZ_JACIEN010000001.1"/>
</dbReference>
<feature type="transmembrane region" description="Helical" evidence="4">
    <location>
        <begin position="21"/>
        <end position="42"/>
    </location>
</feature>
<feature type="transmembrane region" description="Helical" evidence="4">
    <location>
        <begin position="279"/>
        <end position="298"/>
    </location>
</feature>
<feature type="transmembrane region" description="Helical" evidence="4">
    <location>
        <begin position="100"/>
        <end position="118"/>
    </location>
</feature>
<dbReference type="InterPro" id="IPR011701">
    <property type="entry name" value="MFS"/>
</dbReference>
<accession>A0A840BWR8</accession>
<comment type="caution">
    <text evidence="6">The sequence shown here is derived from an EMBL/GenBank/DDBJ whole genome shotgun (WGS) entry which is preliminary data.</text>
</comment>
<dbReference type="Pfam" id="PF07690">
    <property type="entry name" value="MFS_1"/>
    <property type="match status" value="1"/>
</dbReference>
<evidence type="ECO:0000259" key="5">
    <source>
        <dbReference type="PROSITE" id="PS50850"/>
    </source>
</evidence>
<feature type="transmembrane region" description="Helical" evidence="4">
    <location>
        <begin position="304"/>
        <end position="326"/>
    </location>
</feature>